<dbReference type="Pfam" id="PF00246">
    <property type="entry name" value="Peptidase_M14"/>
    <property type="match status" value="1"/>
</dbReference>
<sequence length="297" mass="31420">MEALRRQTRAFLLFVLLLSLVLLFSVLFQQKTSGQKQAAAGQQETAAAVPNQQQIAAQIQALPPVGTFVYGKSGLGADLTCTRVLPNGPVNAVLLLTFEVHGYEDAYAKDGQVLVDIGHAVAQWAQSNRGALGNTALYLVASANPDGLAHGVSNNGVGRCQVSLGVNINRDFPAGFKVIADARDHTLSAPLAAPESRALADLVGAVKPAAVIDVHGWENHVLGDQTLASYLLPVTTTKRYGPFDEKCNGFFSLWASTQGARAALLELPRKKSGLYPTDFYISRVEGSLAGLAGILGK</sequence>
<dbReference type="Proteomes" id="UP000001551">
    <property type="component" value="Chromosome"/>
</dbReference>
<keyword evidence="4" id="KW-1185">Reference proteome</keyword>
<dbReference type="EMBL" id="CP002400">
    <property type="protein sequence ID" value="ADU27242.1"/>
    <property type="molecule type" value="Genomic_DNA"/>
</dbReference>
<dbReference type="RefSeq" id="WP_013485594.1">
    <property type="nucleotide sequence ID" value="NC_014828.1"/>
</dbReference>
<evidence type="ECO:0000313" key="4">
    <source>
        <dbReference type="Proteomes" id="UP000001551"/>
    </source>
</evidence>
<dbReference type="STRING" id="663278.Ethha_1715"/>
<keyword evidence="3" id="KW-0121">Carboxypeptidase</keyword>
<dbReference type="AlphaFoldDB" id="E6U983"/>
<dbReference type="GO" id="GO:0004181">
    <property type="term" value="F:metallocarboxypeptidase activity"/>
    <property type="evidence" value="ECO:0007669"/>
    <property type="project" value="InterPro"/>
</dbReference>
<dbReference type="HOGENOM" id="CLU_936091_0_0_9"/>
<gene>
    <name evidence="3" type="ordered locus">Ethha_1715</name>
</gene>
<evidence type="ECO:0000256" key="1">
    <source>
        <dbReference type="PROSITE-ProRule" id="PRU01379"/>
    </source>
</evidence>
<protein>
    <submittedName>
        <fullName evidence="3">Peptidase M14 carboxypeptidase A</fullName>
    </submittedName>
</protein>
<evidence type="ECO:0000313" key="3">
    <source>
        <dbReference type="EMBL" id="ADU27242.1"/>
    </source>
</evidence>
<dbReference type="InterPro" id="IPR000834">
    <property type="entry name" value="Peptidase_M14"/>
</dbReference>
<dbReference type="GO" id="GO:0008270">
    <property type="term" value="F:zinc ion binding"/>
    <property type="evidence" value="ECO:0007669"/>
    <property type="project" value="InterPro"/>
</dbReference>
<keyword evidence="3" id="KW-0645">Protease</keyword>
<accession>E6U983</accession>
<dbReference type="Gene3D" id="3.40.630.10">
    <property type="entry name" value="Zn peptidases"/>
    <property type="match status" value="1"/>
</dbReference>
<name>E6U983_ETHHY</name>
<proteinExistence type="inferred from homology"/>
<dbReference type="PROSITE" id="PS52035">
    <property type="entry name" value="PEPTIDASE_M14"/>
    <property type="match status" value="1"/>
</dbReference>
<dbReference type="SUPFAM" id="SSF53187">
    <property type="entry name" value="Zn-dependent exopeptidases"/>
    <property type="match status" value="1"/>
</dbReference>
<dbReference type="KEGG" id="eha:Ethha_1715"/>
<dbReference type="GO" id="GO:0006508">
    <property type="term" value="P:proteolysis"/>
    <property type="evidence" value="ECO:0007669"/>
    <property type="project" value="InterPro"/>
</dbReference>
<organism evidence="3 4">
    <name type="scientific">Ethanoligenens harbinense (strain DSM 18485 / JCM 12961 / CGMCC 1.5033 / YUAN-3)</name>
    <dbReference type="NCBI Taxonomy" id="663278"/>
    <lineage>
        <taxon>Bacteria</taxon>
        <taxon>Bacillati</taxon>
        <taxon>Bacillota</taxon>
        <taxon>Clostridia</taxon>
        <taxon>Eubacteriales</taxon>
        <taxon>Oscillospiraceae</taxon>
        <taxon>Ethanoligenens</taxon>
    </lineage>
</organism>
<comment type="similarity">
    <text evidence="1">Belongs to the peptidase M14 family.</text>
</comment>
<dbReference type="eggNOG" id="COG2866">
    <property type="taxonomic scope" value="Bacteria"/>
</dbReference>
<evidence type="ECO:0000259" key="2">
    <source>
        <dbReference type="PROSITE" id="PS52035"/>
    </source>
</evidence>
<reference evidence="3 4" key="1">
    <citation type="submission" date="2010-12" db="EMBL/GenBank/DDBJ databases">
        <title>Complete sequence of Ethanoligenens harbinense YUAN-3.</title>
        <authorList>
            <person name="Lucas S."/>
            <person name="Copeland A."/>
            <person name="Lapidus A."/>
            <person name="Cheng J.-F."/>
            <person name="Bruce D."/>
            <person name="Goodwin L."/>
            <person name="Pitluck S."/>
            <person name="Chertkov O."/>
            <person name="Misra M."/>
            <person name="Detter J.C."/>
            <person name="Han C."/>
            <person name="Tapia R."/>
            <person name="Land M."/>
            <person name="Hauser L."/>
            <person name="Jeffries C."/>
            <person name="Kyrpides N."/>
            <person name="Ivanova N."/>
            <person name="Mikhailova N."/>
            <person name="Wang A."/>
            <person name="Mouttaki H."/>
            <person name="He Z."/>
            <person name="Zhou J."/>
            <person name="Hemme C.L."/>
            <person name="Woyke T."/>
        </authorList>
    </citation>
    <scope>NUCLEOTIDE SEQUENCE [LARGE SCALE GENOMIC DNA]</scope>
    <source>
        <strain evidence="4">DSM 18485 / JCM 12961 / CGMCC 1.5033 / YUAN-3</strain>
    </source>
</reference>
<comment type="caution">
    <text evidence="1">Lacks conserved residue(s) required for the propagation of feature annotation.</text>
</comment>
<keyword evidence="3" id="KW-0378">Hydrolase</keyword>
<feature type="domain" description="Peptidase M14" evidence="2">
    <location>
        <begin position="42"/>
        <end position="297"/>
    </location>
</feature>